<keyword evidence="5" id="KW-1185">Reference proteome</keyword>
<dbReference type="InterPro" id="IPR036770">
    <property type="entry name" value="Ankyrin_rpt-contain_sf"/>
</dbReference>
<dbReference type="PANTHER" id="PTHR24198">
    <property type="entry name" value="ANKYRIN REPEAT AND PROTEIN KINASE DOMAIN-CONTAINING PROTEIN"/>
    <property type="match status" value="1"/>
</dbReference>
<reference evidence="4 5" key="1">
    <citation type="submission" date="2015-11" db="EMBL/GenBank/DDBJ databases">
        <title>Genomic analysis of 38 Legionella species identifies large and diverse effector repertoires.</title>
        <authorList>
            <person name="Burstein D."/>
            <person name="Amaro F."/>
            <person name="Zusman T."/>
            <person name="Lifshitz Z."/>
            <person name="Cohen O."/>
            <person name="Gilbert J.A."/>
            <person name="Pupko T."/>
            <person name="Shuman H.A."/>
            <person name="Segal G."/>
        </authorList>
    </citation>
    <scope>NUCLEOTIDE SEQUENCE [LARGE SCALE GENOMIC DNA]</scope>
    <source>
        <strain evidence="4 5">ATCC 49506</strain>
    </source>
</reference>
<dbReference type="SMART" id="SM00248">
    <property type="entry name" value="ANK"/>
    <property type="match status" value="8"/>
</dbReference>
<comment type="caution">
    <text evidence="4">The sequence shown here is derived from an EMBL/GenBank/DDBJ whole genome shotgun (WGS) entry which is preliminary data.</text>
</comment>
<dbReference type="STRING" id="45070.Lnau_1834"/>
<keyword evidence="1" id="KW-0677">Repeat</keyword>
<feature type="repeat" description="ANK" evidence="3">
    <location>
        <begin position="191"/>
        <end position="223"/>
    </location>
</feature>
<dbReference type="EMBL" id="LNYO01000016">
    <property type="protein sequence ID" value="KTD35163.1"/>
    <property type="molecule type" value="Genomic_DNA"/>
</dbReference>
<dbReference type="AlphaFoldDB" id="A0A0W0WS59"/>
<dbReference type="InterPro" id="IPR002110">
    <property type="entry name" value="Ankyrin_rpt"/>
</dbReference>
<organism evidence="4 5">
    <name type="scientific">Legionella nautarum</name>
    <dbReference type="NCBI Taxonomy" id="45070"/>
    <lineage>
        <taxon>Bacteria</taxon>
        <taxon>Pseudomonadati</taxon>
        <taxon>Pseudomonadota</taxon>
        <taxon>Gammaproteobacteria</taxon>
        <taxon>Legionellales</taxon>
        <taxon>Legionellaceae</taxon>
        <taxon>Legionella</taxon>
    </lineage>
</organism>
<protein>
    <submittedName>
        <fullName evidence="4">Ankyrin repeats (3 copies)</fullName>
    </submittedName>
</protein>
<dbReference type="Proteomes" id="UP000054725">
    <property type="component" value="Unassembled WGS sequence"/>
</dbReference>
<name>A0A0W0WS59_9GAMM</name>
<dbReference type="PANTHER" id="PTHR24198:SF165">
    <property type="entry name" value="ANKYRIN REPEAT-CONTAINING PROTEIN-RELATED"/>
    <property type="match status" value="1"/>
</dbReference>
<dbReference type="SUPFAM" id="SSF48403">
    <property type="entry name" value="Ankyrin repeat"/>
    <property type="match status" value="1"/>
</dbReference>
<dbReference type="OrthoDB" id="5632837at2"/>
<keyword evidence="2 3" id="KW-0040">ANK repeat</keyword>
<dbReference type="Pfam" id="PF12796">
    <property type="entry name" value="Ank_2"/>
    <property type="match status" value="2"/>
</dbReference>
<evidence type="ECO:0000256" key="2">
    <source>
        <dbReference type="ARBA" id="ARBA00023043"/>
    </source>
</evidence>
<sequence length="434" mass="47923">MVAIKKDMEKCKRKIDAVMIFGAKVDEGCSTAHIEVLWGTCKNLKKLQELGCDLNKTNKKGHTAAYLVAKSGLIKQLKILKSLGVDFEIGENEATPANIAAEMGNEAVLRLLKQWEVPLDKAGQFSSPIHAAAYHGNLILLNLFHEWGLKMDLVNQEGCLPIHAAAQNGQIEALEFFHKKIGLTLDKPARDGSTVAHLAARTGDLEIFELLDDLDLRLDTPDNNGSTPAHDAVIYGQLKVLEAFQHWMVDIDKPMDDHGPTIMYLAAEKGYLGIVKFLIKHRPHLAKIPAIFSGSQFSSMMAELHKDKGIDLRIAQKIKERELAGDSESKIKILPIDIAEIMENTEIVKELQKLAQAEAIASEKGANETVNSMMKEKKKDDLFCSRKENDQSTDHPSIATEGYSSAFFASSRTEKVAKSSSANGAYRPQQSGFF</sequence>
<evidence type="ECO:0000313" key="5">
    <source>
        <dbReference type="Proteomes" id="UP000054725"/>
    </source>
</evidence>
<evidence type="ECO:0000256" key="3">
    <source>
        <dbReference type="PROSITE-ProRule" id="PRU00023"/>
    </source>
</evidence>
<accession>A0A0W0WS59</accession>
<gene>
    <name evidence="4" type="ORF">Lnau_1834</name>
</gene>
<evidence type="ECO:0000256" key="1">
    <source>
        <dbReference type="ARBA" id="ARBA00022737"/>
    </source>
</evidence>
<dbReference type="PROSITE" id="PS50088">
    <property type="entry name" value="ANK_REPEAT"/>
    <property type="match status" value="1"/>
</dbReference>
<evidence type="ECO:0000313" key="4">
    <source>
        <dbReference type="EMBL" id="KTD35163.1"/>
    </source>
</evidence>
<proteinExistence type="predicted"/>
<dbReference type="Gene3D" id="1.25.40.20">
    <property type="entry name" value="Ankyrin repeat-containing domain"/>
    <property type="match status" value="2"/>
</dbReference>
<dbReference type="Pfam" id="PF13637">
    <property type="entry name" value="Ank_4"/>
    <property type="match status" value="1"/>
</dbReference>